<dbReference type="KEGG" id="sind:105156713"/>
<keyword evidence="2" id="KW-1185">Reference proteome</keyword>
<dbReference type="GeneID" id="105156713"/>
<dbReference type="PANTHER" id="PTHR35280">
    <property type="entry name" value="F17L21.9"/>
    <property type="match status" value="1"/>
</dbReference>
<organism evidence="2 3">
    <name type="scientific">Sesamum indicum</name>
    <name type="common">Oriental sesame</name>
    <name type="synonym">Sesamum orientale</name>
    <dbReference type="NCBI Taxonomy" id="4182"/>
    <lineage>
        <taxon>Eukaryota</taxon>
        <taxon>Viridiplantae</taxon>
        <taxon>Streptophyta</taxon>
        <taxon>Embryophyta</taxon>
        <taxon>Tracheophyta</taxon>
        <taxon>Spermatophyta</taxon>
        <taxon>Magnoliopsida</taxon>
        <taxon>eudicotyledons</taxon>
        <taxon>Gunneridae</taxon>
        <taxon>Pentapetalae</taxon>
        <taxon>asterids</taxon>
        <taxon>lamiids</taxon>
        <taxon>Lamiales</taxon>
        <taxon>Pedaliaceae</taxon>
        <taxon>Sesamum</taxon>
    </lineage>
</organism>
<reference evidence="3" key="1">
    <citation type="submission" date="2025-08" db="UniProtKB">
        <authorList>
            <consortium name="RefSeq"/>
        </authorList>
    </citation>
    <scope>IDENTIFICATION</scope>
</reference>
<accession>A0A6I9SPX1</accession>
<evidence type="ECO:0000256" key="1">
    <source>
        <dbReference type="SAM" id="Coils"/>
    </source>
</evidence>
<dbReference type="RefSeq" id="XP_011071237.1">
    <property type="nucleotide sequence ID" value="XM_011072935.2"/>
</dbReference>
<protein>
    <submittedName>
        <fullName evidence="3">Uncharacterized protein LOC105156713</fullName>
    </submittedName>
</protein>
<dbReference type="OrthoDB" id="782808at2759"/>
<gene>
    <name evidence="3" type="primary">LOC105156713</name>
</gene>
<dbReference type="InParanoid" id="A0A6I9SPX1"/>
<evidence type="ECO:0000313" key="3">
    <source>
        <dbReference type="RefSeq" id="XP_011071237.1"/>
    </source>
</evidence>
<dbReference type="PANTHER" id="PTHR35280:SF1">
    <property type="entry name" value="F17L21.9"/>
    <property type="match status" value="1"/>
</dbReference>
<feature type="coiled-coil region" evidence="1">
    <location>
        <begin position="84"/>
        <end position="111"/>
    </location>
</feature>
<keyword evidence="1" id="KW-0175">Coiled coil</keyword>
<proteinExistence type="predicted"/>
<dbReference type="AlphaFoldDB" id="A0A6I9SPX1"/>
<evidence type="ECO:0000313" key="2">
    <source>
        <dbReference type="Proteomes" id="UP000504604"/>
    </source>
</evidence>
<name>A0A6I9SPX1_SESIN</name>
<sequence>MMWASELDTALSCLLIEAAIERERREREMESDKKLELIQKAIRKLMEEEEIKADMEASLSKESLVGVHDNEKTGGRGHHQRQLLSRLLSELESLEEEKNVTEESKPEANVEDKLCSAIDESNGVGNEEIVKELKEVKKQNLMTHCLLTVMIVLTIAWQLSEVSLILKIKDGLSNPLRSVGGIIGGFFKGRRSVNVVQDVIKQASEMQKQVTEPTYLPGLKIPDLPHLELPGFDTSDDEEQ</sequence>
<dbReference type="Proteomes" id="UP000504604">
    <property type="component" value="Linkage group LG2"/>
</dbReference>